<keyword evidence="2" id="KW-0805">Transcription regulation</keyword>
<protein>
    <submittedName>
        <fullName evidence="6">Transcriptional regulator, LysR family</fullName>
    </submittedName>
</protein>
<evidence type="ECO:0000259" key="5">
    <source>
        <dbReference type="PROSITE" id="PS50931"/>
    </source>
</evidence>
<organism evidence="6 7">
    <name type="scientific">Azotobacter chroococcum NCIMB 8003</name>
    <dbReference type="NCBI Taxonomy" id="1328314"/>
    <lineage>
        <taxon>Bacteria</taxon>
        <taxon>Pseudomonadati</taxon>
        <taxon>Pseudomonadota</taxon>
        <taxon>Gammaproteobacteria</taxon>
        <taxon>Pseudomonadales</taxon>
        <taxon>Pseudomonadaceae</taxon>
        <taxon>Azotobacter</taxon>
    </lineage>
</organism>
<keyword evidence="3" id="KW-0238">DNA-binding</keyword>
<evidence type="ECO:0000313" key="6">
    <source>
        <dbReference type="EMBL" id="AJE22693.1"/>
    </source>
</evidence>
<proteinExistence type="inferred from homology"/>
<gene>
    <name evidence="6" type="ORF">Achr_32860</name>
</gene>
<dbReference type="PRINTS" id="PR00039">
    <property type="entry name" value="HTHLYSR"/>
</dbReference>
<dbReference type="Pfam" id="PF00126">
    <property type="entry name" value="HTH_1"/>
    <property type="match status" value="1"/>
</dbReference>
<dbReference type="CDD" id="cd08446">
    <property type="entry name" value="PBP2_Chlorocatechol"/>
    <property type="match status" value="1"/>
</dbReference>
<dbReference type="HOGENOM" id="CLU_039613_6_4_6"/>
<dbReference type="Pfam" id="PF03466">
    <property type="entry name" value="LysR_substrate"/>
    <property type="match status" value="1"/>
</dbReference>
<dbReference type="InterPro" id="IPR036388">
    <property type="entry name" value="WH-like_DNA-bd_sf"/>
</dbReference>
<dbReference type="InterPro" id="IPR000847">
    <property type="entry name" value="LysR_HTH_N"/>
</dbReference>
<evidence type="ECO:0000256" key="2">
    <source>
        <dbReference type="ARBA" id="ARBA00023015"/>
    </source>
</evidence>
<dbReference type="Gene3D" id="3.40.190.10">
    <property type="entry name" value="Periplasmic binding protein-like II"/>
    <property type="match status" value="2"/>
</dbReference>
<name>A0A0C4WJH7_9GAMM</name>
<keyword evidence="7" id="KW-1185">Reference proteome</keyword>
<evidence type="ECO:0000313" key="7">
    <source>
        <dbReference type="Proteomes" id="UP000068210"/>
    </source>
</evidence>
<accession>A0A0C4WJH7</accession>
<dbReference type="KEGG" id="acx:Achr_32860"/>
<reference evidence="6 7" key="1">
    <citation type="journal article" date="2015" name="PLoS ONE">
        <title>Azotobacter Genomes: The Genome of Azotobacter chroococcum NCIMB 8003 (ATCC 4412).</title>
        <authorList>
            <person name="Robson R.L."/>
            <person name="Jones R."/>
            <person name="Robson R.M."/>
            <person name="Schwartz A."/>
            <person name="Richardson T.H."/>
        </authorList>
    </citation>
    <scope>NUCLEOTIDE SEQUENCE [LARGE SCALE GENOMIC DNA]</scope>
    <source>
        <strain evidence="6 7">NCIMB 8003</strain>
    </source>
</reference>
<dbReference type="PANTHER" id="PTHR30346">
    <property type="entry name" value="TRANSCRIPTIONAL DUAL REGULATOR HCAR-RELATED"/>
    <property type="match status" value="1"/>
</dbReference>
<dbReference type="SUPFAM" id="SSF53850">
    <property type="entry name" value="Periplasmic binding protein-like II"/>
    <property type="match status" value="1"/>
</dbReference>
<comment type="similarity">
    <text evidence="1">Belongs to the LysR transcriptional regulatory family.</text>
</comment>
<dbReference type="SUPFAM" id="SSF46785">
    <property type="entry name" value="Winged helix' DNA-binding domain"/>
    <property type="match status" value="1"/>
</dbReference>
<dbReference type="GO" id="GO:0003700">
    <property type="term" value="F:DNA-binding transcription factor activity"/>
    <property type="evidence" value="ECO:0007669"/>
    <property type="project" value="InterPro"/>
</dbReference>
<evidence type="ECO:0000256" key="4">
    <source>
        <dbReference type="ARBA" id="ARBA00023163"/>
    </source>
</evidence>
<dbReference type="GO" id="GO:0003677">
    <property type="term" value="F:DNA binding"/>
    <property type="evidence" value="ECO:0007669"/>
    <property type="project" value="UniProtKB-KW"/>
</dbReference>
<dbReference type="PROSITE" id="PS50931">
    <property type="entry name" value="HTH_LYSR"/>
    <property type="match status" value="1"/>
</dbReference>
<dbReference type="InterPro" id="IPR005119">
    <property type="entry name" value="LysR_subst-bd"/>
</dbReference>
<dbReference type="STRING" id="1328314.Achr_32860"/>
<dbReference type="Gene3D" id="1.10.10.10">
    <property type="entry name" value="Winged helix-like DNA-binding domain superfamily/Winged helix DNA-binding domain"/>
    <property type="match status" value="1"/>
</dbReference>
<dbReference type="InterPro" id="IPR036390">
    <property type="entry name" value="WH_DNA-bd_sf"/>
</dbReference>
<dbReference type="EMBL" id="CP010415">
    <property type="protein sequence ID" value="AJE22693.1"/>
    <property type="molecule type" value="Genomic_DNA"/>
</dbReference>
<evidence type="ECO:0000256" key="1">
    <source>
        <dbReference type="ARBA" id="ARBA00009437"/>
    </source>
</evidence>
<dbReference type="AlphaFoldDB" id="A0A0C4WJH7"/>
<keyword evidence="4" id="KW-0804">Transcription</keyword>
<feature type="domain" description="HTH lysR-type" evidence="5">
    <location>
        <begin position="1"/>
        <end position="58"/>
    </location>
</feature>
<dbReference type="FunFam" id="1.10.10.10:FF:000001">
    <property type="entry name" value="LysR family transcriptional regulator"/>
    <property type="match status" value="1"/>
</dbReference>
<dbReference type="Proteomes" id="UP000068210">
    <property type="component" value="Chromosome"/>
</dbReference>
<sequence>MEIRQLKYFVAVAEELNFNRAAERLYITQPALSRQIQQLEEAIPAVLLERNSKRVALTDAGQAFYQQALNILAQLQHAADESRLLAEGRKGSLVIGIFGSSILDFIPRVLQAFGRTHPAVEISLHPMDKDAQIQALRERRLSIGFNRLVPNEPDIEQELVRKEALMLALPAKHALAERDSIELGEVLEEPFILYPRGVRKGLTTHVRRLFADYDATPRVVQEVTDVTTSIALVAGGLGLCVVPQSTVNLRLPGVEYRALRCRGKAEIELACLYRKGDSSPILRAFLDTVRQLGSQEATPAADNRQAS</sequence>
<evidence type="ECO:0000256" key="3">
    <source>
        <dbReference type="ARBA" id="ARBA00023125"/>
    </source>
</evidence>
<dbReference type="GO" id="GO:0032993">
    <property type="term" value="C:protein-DNA complex"/>
    <property type="evidence" value="ECO:0007669"/>
    <property type="project" value="TreeGrafter"/>
</dbReference>
<dbReference type="PANTHER" id="PTHR30346:SF28">
    <property type="entry name" value="HTH-TYPE TRANSCRIPTIONAL REGULATOR CYNR"/>
    <property type="match status" value="1"/>
</dbReference>